<comment type="caution">
    <text evidence="2">The sequence shown here is derived from an EMBL/GenBank/DDBJ whole genome shotgun (WGS) entry which is preliminary data.</text>
</comment>
<sequence length="146" mass="16473">MVINQASLQAIYRSFGTIFQEAFTAVESMYEKVSMVVPSTVRETTYAWLGAFPKMREWVGERQIKNLSLHSYTIANKDWEATIEVDRNEIMDDAVGVYNPVIAELGRTAAVHPDELVFELLGNGFSTVCYDGQYFFDTDHPVGDST</sequence>
<dbReference type="AlphaFoldDB" id="A0A0F9HP49"/>
<dbReference type="Pfam" id="PF10124">
    <property type="entry name" value="Mu-like_gpT"/>
    <property type="match status" value="1"/>
</dbReference>
<feature type="non-terminal residue" evidence="2">
    <location>
        <position position="146"/>
    </location>
</feature>
<dbReference type="EMBL" id="LAZR01021972">
    <property type="protein sequence ID" value="KKL83455.1"/>
    <property type="molecule type" value="Genomic_DNA"/>
</dbReference>
<gene>
    <name evidence="2" type="ORF">LCGC14_1974530</name>
</gene>
<proteinExistence type="predicted"/>
<accession>A0A0F9HP49</accession>
<organism evidence="2">
    <name type="scientific">marine sediment metagenome</name>
    <dbReference type="NCBI Taxonomy" id="412755"/>
    <lineage>
        <taxon>unclassified sequences</taxon>
        <taxon>metagenomes</taxon>
        <taxon>ecological metagenomes</taxon>
    </lineage>
</organism>
<feature type="domain" description="Bacteriophage Mu GpT" evidence="1">
    <location>
        <begin position="8"/>
        <end position="145"/>
    </location>
</feature>
<name>A0A0F9HP49_9ZZZZ</name>
<evidence type="ECO:0000259" key="1">
    <source>
        <dbReference type="Pfam" id="PF10124"/>
    </source>
</evidence>
<evidence type="ECO:0000313" key="2">
    <source>
        <dbReference type="EMBL" id="KKL83455.1"/>
    </source>
</evidence>
<reference evidence="2" key="1">
    <citation type="journal article" date="2015" name="Nature">
        <title>Complex archaea that bridge the gap between prokaryotes and eukaryotes.</title>
        <authorList>
            <person name="Spang A."/>
            <person name="Saw J.H."/>
            <person name="Jorgensen S.L."/>
            <person name="Zaremba-Niedzwiedzka K."/>
            <person name="Martijn J."/>
            <person name="Lind A.E."/>
            <person name="van Eijk R."/>
            <person name="Schleper C."/>
            <person name="Guy L."/>
            <person name="Ettema T.J."/>
        </authorList>
    </citation>
    <scope>NUCLEOTIDE SEQUENCE</scope>
</reference>
<dbReference type="InterPro" id="IPR018774">
    <property type="entry name" value="Phage_Mu_GpT"/>
</dbReference>
<protein>
    <recommendedName>
        <fullName evidence="1">Bacteriophage Mu GpT domain-containing protein</fullName>
    </recommendedName>
</protein>